<reference evidence="7" key="1">
    <citation type="journal article" date="2007" name="Environ. Microbiol.">
        <title>Proteorhodopsin photosystem gene clusters exhibit co-evolutionary trends and shared ancestry among diverse marine microbial phyla.</title>
        <authorList>
            <person name="McCarren J."/>
            <person name="Delong E.F."/>
        </authorList>
    </citation>
    <scope>NUCLEOTIDE SEQUENCE</scope>
</reference>
<dbReference type="GO" id="GO:0046872">
    <property type="term" value="F:metal ion binding"/>
    <property type="evidence" value="ECO:0007669"/>
    <property type="project" value="UniProtKB-KW"/>
</dbReference>
<dbReference type="SUPFAM" id="SSF48576">
    <property type="entry name" value="Terpenoid synthases"/>
    <property type="match status" value="1"/>
</dbReference>
<evidence type="ECO:0000256" key="3">
    <source>
        <dbReference type="ARBA" id="ARBA00022679"/>
    </source>
</evidence>
<dbReference type="Pfam" id="PF00348">
    <property type="entry name" value="polyprenyl_synt"/>
    <property type="match status" value="1"/>
</dbReference>
<organism evidence="7">
    <name type="scientific">uncultured marine bacterium HF10_19P19</name>
    <dbReference type="NCBI Taxonomy" id="413067"/>
    <lineage>
        <taxon>Bacteria</taxon>
        <taxon>environmental samples</taxon>
    </lineage>
</organism>
<dbReference type="GO" id="GO:0008299">
    <property type="term" value="P:isoprenoid biosynthetic process"/>
    <property type="evidence" value="ECO:0007669"/>
    <property type="project" value="InterPro"/>
</dbReference>
<dbReference type="InterPro" id="IPR008949">
    <property type="entry name" value="Isoprenoid_synthase_dom_sf"/>
</dbReference>
<dbReference type="AlphaFoldDB" id="A4GIH7"/>
<evidence type="ECO:0000256" key="1">
    <source>
        <dbReference type="ARBA" id="ARBA00001946"/>
    </source>
</evidence>
<keyword evidence="4" id="KW-0479">Metal-binding</keyword>
<comment type="similarity">
    <text evidence="2 6">Belongs to the FPP/GGPP synthase family.</text>
</comment>
<accession>A4GIH7</accession>
<dbReference type="Gene3D" id="1.10.600.10">
    <property type="entry name" value="Farnesyl Diphosphate Synthase"/>
    <property type="match status" value="1"/>
</dbReference>
<protein>
    <submittedName>
        <fullName evidence="7">Geranylgeranyl pyrophosphate synthetase CrtE</fullName>
    </submittedName>
</protein>
<evidence type="ECO:0000313" key="7">
    <source>
        <dbReference type="EMBL" id="ABL60987.1"/>
    </source>
</evidence>
<dbReference type="GO" id="GO:0004659">
    <property type="term" value="F:prenyltransferase activity"/>
    <property type="evidence" value="ECO:0007669"/>
    <property type="project" value="InterPro"/>
</dbReference>
<dbReference type="PROSITE" id="PS00723">
    <property type="entry name" value="POLYPRENYL_SYNTHASE_1"/>
    <property type="match status" value="1"/>
</dbReference>
<evidence type="ECO:0000256" key="4">
    <source>
        <dbReference type="ARBA" id="ARBA00022723"/>
    </source>
</evidence>
<comment type="cofactor">
    <cofactor evidence="1">
        <name>Mg(2+)</name>
        <dbReference type="ChEBI" id="CHEBI:18420"/>
    </cofactor>
</comment>
<dbReference type="InterPro" id="IPR000092">
    <property type="entry name" value="Polyprenyl_synt"/>
</dbReference>
<evidence type="ECO:0000256" key="6">
    <source>
        <dbReference type="RuleBase" id="RU004466"/>
    </source>
</evidence>
<sequence length="338" mass="36350">MTENIASQVNEMQGAEKLDALPDLSAVLSAFIVRRLPSGKHPLATAAQHHFKRTGKQLRGRMALAAGDSFGVPRTASLPWAAAVEVLHNASLVHDDICDGDMVRRGAPSVWAFYGRDTALALGDWLIALSFELAAEAAYLGQTPQLVSILSRHMAATTAGQALEFEVRAYPDWSGYMDISTGKTAPLFIASVEGIAHLAGRRDAIRPLNRFFSAAGGCYQIANDMLNVIGKDGAESPASDLLRRAPNAVIVMFQTTLDKHTATAFDKWLSSGDTHGALTWQEHVRRSPALTMTSSALLSMLEEAEASSAAFPTDCRAIITPILAQLRHVCRDLTSLNA</sequence>
<dbReference type="InterPro" id="IPR033749">
    <property type="entry name" value="Polyprenyl_synt_CS"/>
</dbReference>
<reference evidence="7" key="2">
    <citation type="journal article" date="2007" name="Proc. Natl. Acad. Sci. U.S.A.">
        <title>Proteorhodopsin photosystem gene expression enables photophosphorylation in a heterologous host.</title>
        <authorList>
            <person name="Martinez A."/>
            <person name="Bradley A.S."/>
            <person name="Waldbauer J.R."/>
            <person name="Summons R.E."/>
            <person name="Delong E.F."/>
        </authorList>
    </citation>
    <scope>NUCLEOTIDE SEQUENCE</scope>
</reference>
<dbReference type="PANTHER" id="PTHR12001">
    <property type="entry name" value="GERANYLGERANYL PYROPHOSPHATE SYNTHASE"/>
    <property type="match status" value="1"/>
</dbReference>
<dbReference type="PANTHER" id="PTHR12001:SF69">
    <property type="entry name" value="ALL TRANS-POLYPRENYL-DIPHOSPHATE SYNTHASE PDSS1"/>
    <property type="match status" value="1"/>
</dbReference>
<keyword evidence="5" id="KW-0460">Magnesium</keyword>
<proteinExistence type="inferred from homology"/>
<evidence type="ECO:0000256" key="5">
    <source>
        <dbReference type="ARBA" id="ARBA00022842"/>
    </source>
</evidence>
<dbReference type="EMBL" id="EF100190">
    <property type="protein sequence ID" value="ABL60987.1"/>
    <property type="molecule type" value="Genomic_DNA"/>
</dbReference>
<dbReference type="SFLD" id="SFLDS00005">
    <property type="entry name" value="Isoprenoid_Synthase_Type_I"/>
    <property type="match status" value="1"/>
</dbReference>
<name>A4GIH7_9BACT</name>
<keyword evidence="3 6" id="KW-0808">Transferase</keyword>
<evidence type="ECO:0000256" key="2">
    <source>
        <dbReference type="ARBA" id="ARBA00006706"/>
    </source>
</evidence>
<gene>
    <name evidence="7" type="ORF">ALOHA_HF1019P19.50c</name>
</gene>